<evidence type="ECO:0000256" key="1">
    <source>
        <dbReference type="ARBA" id="ARBA00007626"/>
    </source>
</evidence>
<name>A0A9Q0H432_9MAGN</name>
<feature type="repeat" description="PPR" evidence="3">
    <location>
        <begin position="325"/>
        <end position="359"/>
    </location>
</feature>
<dbReference type="FunFam" id="1.25.40.10:FF:000253">
    <property type="entry name" value="Pentatricopeptide repeat-containing protein"/>
    <property type="match status" value="1"/>
</dbReference>
<feature type="repeat" description="PPR" evidence="3">
    <location>
        <begin position="255"/>
        <end position="289"/>
    </location>
</feature>
<keyword evidence="2" id="KW-0677">Repeat</keyword>
<dbReference type="Proteomes" id="UP001141806">
    <property type="component" value="Unassembled WGS sequence"/>
</dbReference>
<dbReference type="PANTHER" id="PTHR45717">
    <property type="entry name" value="OS12G0527900 PROTEIN"/>
    <property type="match status" value="1"/>
</dbReference>
<keyword evidence="5" id="KW-1185">Reference proteome</keyword>
<reference evidence="4" key="1">
    <citation type="journal article" date="2023" name="Plant J.">
        <title>The genome of the king protea, Protea cynaroides.</title>
        <authorList>
            <person name="Chang J."/>
            <person name="Duong T.A."/>
            <person name="Schoeman C."/>
            <person name="Ma X."/>
            <person name="Roodt D."/>
            <person name="Barker N."/>
            <person name="Li Z."/>
            <person name="Van de Peer Y."/>
            <person name="Mizrachi E."/>
        </authorList>
    </citation>
    <scope>NUCLEOTIDE SEQUENCE</scope>
    <source>
        <tissue evidence="4">Young leaves</tissue>
    </source>
</reference>
<evidence type="ECO:0000256" key="3">
    <source>
        <dbReference type="PROSITE-ProRule" id="PRU00708"/>
    </source>
</evidence>
<organism evidence="4 5">
    <name type="scientific">Protea cynaroides</name>
    <dbReference type="NCBI Taxonomy" id="273540"/>
    <lineage>
        <taxon>Eukaryota</taxon>
        <taxon>Viridiplantae</taxon>
        <taxon>Streptophyta</taxon>
        <taxon>Embryophyta</taxon>
        <taxon>Tracheophyta</taxon>
        <taxon>Spermatophyta</taxon>
        <taxon>Magnoliopsida</taxon>
        <taxon>Proteales</taxon>
        <taxon>Proteaceae</taxon>
        <taxon>Protea</taxon>
    </lineage>
</organism>
<comment type="caution">
    <text evidence="4">The sequence shown here is derived from an EMBL/GenBank/DDBJ whole genome shotgun (WGS) entry which is preliminary data.</text>
</comment>
<protein>
    <recommendedName>
        <fullName evidence="6">Pentatricopeptide repeat-containing protein</fullName>
    </recommendedName>
</protein>
<dbReference type="InterPro" id="IPR011990">
    <property type="entry name" value="TPR-like_helical_dom_sf"/>
</dbReference>
<dbReference type="NCBIfam" id="TIGR00756">
    <property type="entry name" value="PPR"/>
    <property type="match status" value="2"/>
</dbReference>
<dbReference type="PANTHER" id="PTHR45717:SF3">
    <property type="entry name" value="OS04G0544400 PROTEIN"/>
    <property type="match status" value="1"/>
</dbReference>
<dbReference type="PROSITE" id="PS51375">
    <property type="entry name" value="PPR"/>
    <property type="match status" value="2"/>
</dbReference>
<evidence type="ECO:0000256" key="2">
    <source>
        <dbReference type="ARBA" id="ARBA00022737"/>
    </source>
</evidence>
<dbReference type="SUPFAM" id="SSF48452">
    <property type="entry name" value="TPR-like"/>
    <property type="match status" value="1"/>
</dbReference>
<dbReference type="EMBL" id="JAMYWD010000011">
    <property type="protein sequence ID" value="KAJ4957237.1"/>
    <property type="molecule type" value="Genomic_DNA"/>
</dbReference>
<dbReference type="FunFam" id="1.25.40.10:FF:000516">
    <property type="entry name" value="Pentatricopeptide repeat-containing protein"/>
    <property type="match status" value="1"/>
</dbReference>
<dbReference type="OrthoDB" id="1908178at2759"/>
<dbReference type="Pfam" id="PF01535">
    <property type="entry name" value="PPR"/>
    <property type="match status" value="1"/>
</dbReference>
<dbReference type="Gene3D" id="1.25.40.10">
    <property type="entry name" value="Tetratricopeptide repeat domain"/>
    <property type="match status" value="3"/>
</dbReference>
<evidence type="ECO:0000313" key="4">
    <source>
        <dbReference type="EMBL" id="KAJ4957237.1"/>
    </source>
</evidence>
<dbReference type="GO" id="GO:0005739">
    <property type="term" value="C:mitochondrion"/>
    <property type="evidence" value="ECO:0007669"/>
    <property type="project" value="TreeGrafter"/>
</dbReference>
<dbReference type="AlphaFoldDB" id="A0A9Q0H432"/>
<accession>A0A9Q0H432</accession>
<evidence type="ECO:0008006" key="6">
    <source>
        <dbReference type="Google" id="ProtNLM"/>
    </source>
</evidence>
<comment type="similarity">
    <text evidence="1">Belongs to the PPR family. P subfamily.</text>
</comment>
<dbReference type="GO" id="GO:0003729">
    <property type="term" value="F:mRNA binding"/>
    <property type="evidence" value="ECO:0007669"/>
    <property type="project" value="UniProtKB-ARBA"/>
</dbReference>
<evidence type="ECO:0000313" key="5">
    <source>
        <dbReference type="Proteomes" id="UP001141806"/>
    </source>
</evidence>
<dbReference type="Pfam" id="PF13812">
    <property type="entry name" value="PPR_3"/>
    <property type="match status" value="2"/>
</dbReference>
<dbReference type="InterPro" id="IPR002885">
    <property type="entry name" value="PPR_rpt"/>
</dbReference>
<proteinExistence type="inferred from homology"/>
<sequence length="613" mass="69706">MVVFHPLYSQSLLSQLLNLCSSSIIMSSSLPKLVMLVCINIVTCEVVTTFWEQFVVGHGSDGVCDGEEEVEKGSVFSVLGSTLSGDYFFSLIPSPLQHLPLSSLFFYSPTTVRFRHPIGVRAGTGPTNSIKCSISQVHSYGTVDYERRPPLKWSSLYRRISLMENPELGSSSVLNRWEQEGKKLTKWELCRVVKELRKYRRYKLALEVYEWMFDQGDRFRFSSSDSAIQLDLISKVHGISRAEDYFSGVPEVLKDKRVYGALLNAYAQAKIREKAEYIMEEMKNRGYALHALPFNVMMTLYMNLREFENVNSMIKEMVGKNVALDIYSYNICLSCCGAMGSVEEMEEVFTRMTSDGTINPNWTTYSTMATMYMKMGQFKKAEDCLKNVESRITGRDRMPYQYLLSLYSSIGKKEEIYRVWNIYKSSFSNIPNLGYHAMIASLVRLDDIQGAETIYEEWLLVRSTYDPRICNLLMGWYIKEGLVDKAESFLNCVIEVGKPNSITWEILAEGHISLNRISEALSCMKEATSAEGAKSWRPKPTNVSALILLCEKEGDMTRMEELMDVLRQVGLLEDEAYMSEVNSSDRAGVSLQPSVQNSRIDADGADLLLHQLQ</sequence>
<gene>
    <name evidence="4" type="ORF">NE237_014020</name>
</gene>